<dbReference type="SUPFAM" id="SSF103088">
    <property type="entry name" value="OmpA-like"/>
    <property type="match status" value="1"/>
</dbReference>
<evidence type="ECO:0000256" key="5">
    <source>
        <dbReference type="SAM" id="Coils"/>
    </source>
</evidence>
<feature type="coiled-coil region" evidence="5">
    <location>
        <begin position="126"/>
        <end position="153"/>
    </location>
</feature>
<evidence type="ECO:0000256" key="6">
    <source>
        <dbReference type="SAM" id="MobiDB-lite"/>
    </source>
</evidence>
<feature type="compositionally biased region" description="Low complexity" evidence="6">
    <location>
        <begin position="176"/>
        <end position="193"/>
    </location>
</feature>
<feature type="region of interest" description="Disordered" evidence="6">
    <location>
        <begin position="175"/>
        <end position="196"/>
    </location>
</feature>
<evidence type="ECO:0000256" key="3">
    <source>
        <dbReference type="ARBA" id="ARBA00023237"/>
    </source>
</evidence>
<keyword evidence="5" id="KW-0175">Coiled coil</keyword>
<dbReference type="InterPro" id="IPR006664">
    <property type="entry name" value="OMP_bac"/>
</dbReference>
<dbReference type="InterPro" id="IPR006665">
    <property type="entry name" value="OmpA-like"/>
</dbReference>
<dbReference type="PROSITE" id="PS51123">
    <property type="entry name" value="OMPA_2"/>
    <property type="match status" value="1"/>
</dbReference>
<dbReference type="CDD" id="cd07185">
    <property type="entry name" value="OmpA_C-like"/>
    <property type="match status" value="1"/>
</dbReference>
<dbReference type="PANTHER" id="PTHR30329:SF21">
    <property type="entry name" value="LIPOPROTEIN YIAD-RELATED"/>
    <property type="match status" value="1"/>
</dbReference>
<dbReference type="Proteomes" id="UP001604335">
    <property type="component" value="Unassembled WGS sequence"/>
</dbReference>
<dbReference type="Gene3D" id="3.30.1330.60">
    <property type="entry name" value="OmpA-like domain"/>
    <property type="match status" value="1"/>
</dbReference>
<feature type="region of interest" description="Disordered" evidence="6">
    <location>
        <begin position="94"/>
        <end position="123"/>
    </location>
</feature>
<keyword evidence="2 4" id="KW-0472">Membrane</keyword>
<sequence length="315" mass="33613">MQSPFELPPTPDPQPNRNRSRRPGRPPARSPRPGPWGWLVALLRLALLLGLGSAGVLGGVAAARWVPGTITSTPPLELALRQLDQWLTRWPRSPGPLTLPTTPLPSPSPTLSASPVPTTPLSPDRRKALQTQLQALEADLNALIGEATAIEGELGNRNPTGPIEQRVQAIAQALNSTESTPRSAPSPTRSSPTQTAGRLTIALPTDLLFQDNHSNLQPAAGAILDTIAADLRNYPGATVRIAGHSDAIGDPAANRELTLRRAKAVGQYLADRLAGPYRWVTAGFGASRPLTPDPDPASQQRNRRIEIVIEPLMNP</sequence>
<dbReference type="InterPro" id="IPR050330">
    <property type="entry name" value="Bact_OuterMem_StrucFunc"/>
</dbReference>
<dbReference type="PANTHER" id="PTHR30329">
    <property type="entry name" value="STATOR ELEMENT OF FLAGELLAR MOTOR COMPLEX"/>
    <property type="match status" value="1"/>
</dbReference>
<gene>
    <name evidence="8" type="ORF">VPK24_01305</name>
</gene>
<evidence type="ECO:0000256" key="1">
    <source>
        <dbReference type="ARBA" id="ARBA00004442"/>
    </source>
</evidence>
<feature type="compositionally biased region" description="Low complexity" evidence="6">
    <location>
        <begin position="109"/>
        <end position="122"/>
    </location>
</feature>
<feature type="domain" description="OmpA-like" evidence="7">
    <location>
        <begin position="196"/>
        <end position="313"/>
    </location>
</feature>
<dbReference type="RefSeq" id="WP_393010021.1">
    <property type="nucleotide sequence ID" value="NZ_JAZAQF010000006.1"/>
</dbReference>
<reference evidence="9" key="1">
    <citation type="journal article" date="2024" name="Algal Res.">
        <title>Biochemical, toxicological and genomic investigation of a high-biomass producing Limnothrix strain isolated from Italian shallow drinking water reservoir.</title>
        <authorList>
            <person name="Simonazzi M."/>
            <person name="Shishido T.K."/>
            <person name="Delbaje E."/>
            <person name="Wahlsten M."/>
            <person name="Fewer D.P."/>
            <person name="Sivonen K."/>
            <person name="Pezzolesi L."/>
            <person name="Pistocchi R."/>
        </authorList>
    </citation>
    <scope>NUCLEOTIDE SEQUENCE [LARGE SCALE GENOMIC DNA]</scope>
    <source>
        <strain evidence="9">LRLZ20PSL1</strain>
    </source>
</reference>
<proteinExistence type="predicted"/>
<accession>A0ABW7C8K3</accession>
<evidence type="ECO:0000256" key="2">
    <source>
        <dbReference type="ARBA" id="ARBA00023136"/>
    </source>
</evidence>
<dbReference type="EMBL" id="JAZAQF010000006">
    <property type="protein sequence ID" value="MFG3816258.1"/>
    <property type="molecule type" value="Genomic_DNA"/>
</dbReference>
<evidence type="ECO:0000256" key="4">
    <source>
        <dbReference type="PROSITE-ProRule" id="PRU00473"/>
    </source>
</evidence>
<feature type="compositionally biased region" description="Pro residues" evidence="6">
    <location>
        <begin position="1"/>
        <end position="14"/>
    </location>
</feature>
<comment type="subcellular location">
    <subcellularLocation>
        <location evidence="1">Cell outer membrane</location>
    </subcellularLocation>
</comment>
<organism evidence="8 9">
    <name type="scientific">Limnothrix redekei LRLZ20PSL1</name>
    <dbReference type="NCBI Taxonomy" id="3112953"/>
    <lineage>
        <taxon>Bacteria</taxon>
        <taxon>Bacillati</taxon>
        <taxon>Cyanobacteriota</taxon>
        <taxon>Cyanophyceae</taxon>
        <taxon>Pseudanabaenales</taxon>
        <taxon>Pseudanabaenaceae</taxon>
        <taxon>Limnothrix</taxon>
    </lineage>
</organism>
<dbReference type="InterPro" id="IPR036737">
    <property type="entry name" value="OmpA-like_sf"/>
</dbReference>
<feature type="region of interest" description="Disordered" evidence="6">
    <location>
        <begin position="1"/>
        <end position="33"/>
    </location>
</feature>
<dbReference type="PRINTS" id="PR01021">
    <property type="entry name" value="OMPADOMAIN"/>
</dbReference>
<dbReference type="Pfam" id="PF00691">
    <property type="entry name" value="OmpA"/>
    <property type="match status" value="1"/>
</dbReference>
<evidence type="ECO:0000259" key="7">
    <source>
        <dbReference type="PROSITE" id="PS51123"/>
    </source>
</evidence>
<protein>
    <submittedName>
        <fullName evidence="8">OmpA family protein</fullName>
    </submittedName>
</protein>
<name>A0ABW7C8K3_9CYAN</name>
<evidence type="ECO:0000313" key="8">
    <source>
        <dbReference type="EMBL" id="MFG3816258.1"/>
    </source>
</evidence>
<keyword evidence="3" id="KW-0998">Cell outer membrane</keyword>
<comment type="caution">
    <text evidence="8">The sequence shown here is derived from an EMBL/GenBank/DDBJ whole genome shotgun (WGS) entry which is preliminary data.</text>
</comment>
<evidence type="ECO:0000313" key="9">
    <source>
        <dbReference type="Proteomes" id="UP001604335"/>
    </source>
</evidence>
<keyword evidence="9" id="KW-1185">Reference proteome</keyword>